<dbReference type="EMBL" id="JACSQD010000003">
    <property type="protein sequence ID" value="MBD7995508.1"/>
    <property type="molecule type" value="Genomic_DNA"/>
</dbReference>
<dbReference type="Proteomes" id="UP000609874">
    <property type="component" value="Unassembled WGS sequence"/>
</dbReference>
<proteinExistence type="inferred from homology"/>
<dbReference type="PANTHER" id="PTHR16222">
    <property type="entry name" value="ADP-RIBOSYLGLYCOHYDROLASE"/>
    <property type="match status" value="1"/>
</dbReference>
<gene>
    <name evidence="3" type="ORF">H9639_09390</name>
</gene>
<dbReference type="InterPro" id="IPR036705">
    <property type="entry name" value="Ribosyl_crysJ1_sf"/>
</dbReference>
<evidence type="ECO:0000256" key="2">
    <source>
        <dbReference type="ARBA" id="ARBA00022801"/>
    </source>
</evidence>
<keyword evidence="4" id="KW-1185">Reference proteome</keyword>
<dbReference type="RefSeq" id="WP_191807802.1">
    <property type="nucleotide sequence ID" value="NZ_JACSQD010000003.1"/>
</dbReference>
<dbReference type="Gene3D" id="1.10.4080.10">
    <property type="entry name" value="ADP-ribosylation/Crystallin J1"/>
    <property type="match status" value="1"/>
</dbReference>
<organism evidence="3 4">
    <name type="scientific">Arthrobacter gallicola</name>
    <dbReference type="NCBI Taxonomy" id="2762225"/>
    <lineage>
        <taxon>Bacteria</taxon>
        <taxon>Bacillati</taxon>
        <taxon>Actinomycetota</taxon>
        <taxon>Actinomycetes</taxon>
        <taxon>Micrococcales</taxon>
        <taxon>Micrococcaceae</taxon>
        <taxon>Arthrobacter</taxon>
    </lineage>
</organism>
<dbReference type="InterPro" id="IPR005502">
    <property type="entry name" value="Ribosyl_crysJ1"/>
</dbReference>
<comment type="caution">
    <text evidence="3">The sequence shown here is derived from an EMBL/GenBank/DDBJ whole genome shotgun (WGS) entry which is preliminary data.</text>
</comment>
<sequence>MKESPESSPGSQAEESVDAVVFRSKVHGCLLGGALGDALGYPVEFDSLEGIRARFGTSGLTDFRQLEAPAPVSDDTQMTLYTVDGLVEVLQWANDGVGADETACLWLAYLRWVKTQGVALPGNAPHQPDRWIDGQEVLRHRRDPANACLSALLTGEMGTRSRPVNPDSKESGTVTRSAPFGLLPYVAGEVLYRFATDGAALTHGHASALHSAAVFSTLIHDLLPEGASLQAAAAKALERAAASGVPELAARLEAAVALAAEQPVQPERMTEVLGEGWVAEEALAIGLYAALSAERAGAPQAQFRAALAVAVNHDGDSDATASVAGSILGTLHGRDALPPEWVEAIDAGETVEKMAQALIRVTVG</sequence>
<dbReference type="SUPFAM" id="SSF101478">
    <property type="entry name" value="ADP-ribosylglycohydrolase"/>
    <property type="match status" value="1"/>
</dbReference>
<dbReference type="InterPro" id="IPR050792">
    <property type="entry name" value="ADP-ribosylglycohydrolase"/>
</dbReference>
<dbReference type="PANTHER" id="PTHR16222:SF24">
    <property type="entry name" value="ADP-RIBOSYLHYDROLASE ARH3"/>
    <property type="match status" value="1"/>
</dbReference>
<evidence type="ECO:0000313" key="3">
    <source>
        <dbReference type="EMBL" id="MBD7995508.1"/>
    </source>
</evidence>
<evidence type="ECO:0000256" key="1">
    <source>
        <dbReference type="ARBA" id="ARBA00010702"/>
    </source>
</evidence>
<accession>A0ABR8USK6</accession>
<reference evidence="3 4" key="1">
    <citation type="submission" date="2020-08" db="EMBL/GenBank/DDBJ databases">
        <title>A Genomic Blueprint of the Chicken Gut Microbiome.</title>
        <authorList>
            <person name="Gilroy R."/>
            <person name="Ravi A."/>
            <person name="Getino M."/>
            <person name="Pursley I."/>
            <person name="Horton D.L."/>
            <person name="Alikhan N.-F."/>
            <person name="Baker D."/>
            <person name="Gharbi K."/>
            <person name="Hall N."/>
            <person name="Watson M."/>
            <person name="Adriaenssens E.M."/>
            <person name="Foster-Nyarko E."/>
            <person name="Jarju S."/>
            <person name="Secka A."/>
            <person name="Antonio M."/>
            <person name="Oren A."/>
            <person name="Chaudhuri R."/>
            <person name="La Ragione R.M."/>
            <person name="Hildebrand F."/>
            <person name="Pallen M.J."/>
        </authorList>
    </citation>
    <scope>NUCLEOTIDE SEQUENCE [LARGE SCALE GENOMIC DNA]</scope>
    <source>
        <strain evidence="3 4">Sa2CUA1</strain>
    </source>
</reference>
<protein>
    <submittedName>
        <fullName evidence="3">ADP-ribosylglycohydrolase family protein</fullName>
    </submittedName>
</protein>
<name>A0ABR8USK6_9MICC</name>
<comment type="similarity">
    <text evidence="1">Belongs to the ADP-ribosylglycohydrolase family.</text>
</comment>
<evidence type="ECO:0000313" key="4">
    <source>
        <dbReference type="Proteomes" id="UP000609874"/>
    </source>
</evidence>
<keyword evidence="2" id="KW-0378">Hydrolase</keyword>
<dbReference type="Pfam" id="PF03747">
    <property type="entry name" value="ADP_ribosyl_GH"/>
    <property type="match status" value="1"/>
</dbReference>